<reference evidence="6 7" key="1">
    <citation type="submission" date="2007-01" db="EMBL/GenBank/DDBJ databases">
        <authorList>
            <person name="Haygood M."/>
            <person name="Podell S."/>
            <person name="Anderson C."/>
            <person name="Hopkinson B."/>
            <person name="Roe K."/>
            <person name="Barbeau K."/>
            <person name="Gaasterland T."/>
            <person name="Ferriera S."/>
            <person name="Johnson J."/>
            <person name="Kravitz S."/>
            <person name="Beeson K."/>
            <person name="Sutton G."/>
            <person name="Rogers Y.-H."/>
            <person name="Friedman R."/>
            <person name="Frazier M."/>
            <person name="Venter J.C."/>
        </authorList>
    </citation>
    <scope>NUCLEOTIDE SEQUENCE [LARGE SCALE GENOMIC DNA]</scope>
    <source>
        <strain evidence="6 7">ATCC 23134</strain>
    </source>
</reference>
<dbReference type="InterPro" id="IPR052016">
    <property type="entry name" value="Bact_Sigma-Reg"/>
</dbReference>
<keyword evidence="6" id="KW-0723">Serine/threonine-protein kinase</keyword>
<dbReference type="InterPro" id="IPR001932">
    <property type="entry name" value="PPM-type_phosphatase-like_dom"/>
</dbReference>
<dbReference type="Proteomes" id="UP000004095">
    <property type="component" value="Unassembled WGS sequence"/>
</dbReference>
<keyword evidence="6" id="KW-0418">Kinase</keyword>
<protein>
    <submittedName>
        <fullName evidence="6">Serine/threonine protein kinases</fullName>
    </submittedName>
</protein>
<feature type="coiled-coil region" evidence="2">
    <location>
        <begin position="406"/>
        <end position="437"/>
    </location>
</feature>
<evidence type="ECO:0000256" key="3">
    <source>
        <dbReference type="SAM" id="Phobius"/>
    </source>
</evidence>
<dbReference type="PANTHER" id="PTHR43156">
    <property type="entry name" value="STAGE II SPORULATION PROTEIN E-RELATED"/>
    <property type="match status" value="1"/>
</dbReference>
<keyword evidence="2" id="KW-0175">Coiled coil</keyword>
<feature type="transmembrane region" description="Helical" evidence="3">
    <location>
        <begin position="322"/>
        <end position="343"/>
    </location>
</feature>
<feature type="transmembrane region" description="Helical" evidence="3">
    <location>
        <begin position="196"/>
        <end position="216"/>
    </location>
</feature>
<organism evidence="6 7">
    <name type="scientific">Microscilla marina ATCC 23134</name>
    <dbReference type="NCBI Taxonomy" id="313606"/>
    <lineage>
        <taxon>Bacteria</taxon>
        <taxon>Pseudomonadati</taxon>
        <taxon>Bacteroidota</taxon>
        <taxon>Cytophagia</taxon>
        <taxon>Cytophagales</taxon>
        <taxon>Microscillaceae</taxon>
        <taxon>Microscilla</taxon>
    </lineage>
</organism>
<dbReference type="InterPro" id="IPR036457">
    <property type="entry name" value="PPM-type-like_dom_sf"/>
</dbReference>
<dbReference type="GO" id="GO:0016791">
    <property type="term" value="F:phosphatase activity"/>
    <property type="evidence" value="ECO:0007669"/>
    <property type="project" value="TreeGrafter"/>
</dbReference>
<dbReference type="Gene3D" id="2.60.120.260">
    <property type="entry name" value="Galactose-binding domain-like"/>
    <property type="match status" value="1"/>
</dbReference>
<evidence type="ECO:0000313" key="6">
    <source>
        <dbReference type="EMBL" id="EAY29198.1"/>
    </source>
</evidence>
<dbReference type="Pfam" id="PF07695">
    <property type="entry name" value="7TMR-DISM_7TM"/>
    <property type="match status" value="1"/>
</dbReference>
<gene>
    <name evidence="6" type="ORF">M23134_02389</name>
</gene>
<evidence type="ECO:0000259" key="5">
    <source>
        <dbReference type="Pfam" id="PF07695"/>
    </source>
</evidence>
<dbReference type="Pfam" id="PF07228">
    <property type="entry name" value="SpoIIE"/>
    <property type="match status" value="1"/>
</dbReference>
<keyword evidence="3" id="KW-0812">Transmembrane</keyword>
<keyword evidence="6" id="KW-0808">Transferase</keyword>
<feature type="domain" description="PPM-type phosphatase" evidence="4">
    <location>
        <begin position="518"/>
        <end position="715"/>
    </location>
</feature>
<accession>A1ZKH2</accession>
<evidence type="ECO:0000256" key="2">
    <source>
        <dbReference type="SAM" id="Coils"/>
    </source>
</evidence>
<dbReference type="SUPFAM" id="SSF49785">
    <property type="entry name" value="Galactose-binding domain-like"/>
    <property type="match status" value="1"/>
</dbReference>
<keyword evidence="7" id="KW-1185">Reference proteome</keyword>
<keyword evidence="1" id="KW-0378">Hydrolase</keyword>
<name>A1ZKH2_MICM2</name>
<dbReference type="InterPro" id="IPR011623">
    <property type="entry name" value="7TMR_DISM_rcpt_extracell_dom1"/>
</dbReference>
<feature type="transmembrane region" description="Helical" evidence="3">
    <location>
        <begin position="376"/>
        <end position="395"/>
    </location>
</feature>
<sequence length="717" mass="82376">MNKVWVYCIFLLLFVMGCQKAEKRPKAVKGYLDLRQWSFDQQPEISLNGQWEFFWQKYYLPDQNPSVTPAYVKVPSAWTKYTIDQHPLPDKGFATYRLRVILDTSQVNQPLAINVRIIQTAYHLYVQGKYLGGSGIPATSAQATHPELHARVYTFEPRSDTVEVLLHVACFHNNSGGLSRAIELGRTDYLTQNFQYSIYVDFLLMGSLFIIALYHFSLYYFRRQNLAPIYFGLFCLIVALRLLALSAFNVSAHLSWVTYEYIQKASYLTYYVGTFTFLLFIRSLFTEEFKRVVIKIATVVVVPLTALVVLSHNYIYNKTLPYYQLFSLLVILYVFYVLTLAAIRKKSGARTFLLGFVAIAVTIVNDILHANHTIDTAHYAPWGLFIFVLAQAVVLSGRFSKAFIRAEDLTFELNDLNQSLEQKVKDRTQSLDNTRGELQRKNDNITASINYAQRIQNAMLPRWAKVQEDLPESFLMFHPKDLVSGDFYWFAKTPPEPLYKETMTFDGVHRVFKGLTNEKLILAAVDCTGHGVPGAFMSLIGNNLLNQIILEQKIVAADVVLHELNVHVKQSLKQNETHNRDGMDITLVVIDQQQKTMDFAGAQNPLYCIQNEELKVIKGTKSSIGGRHHNSDVLYDSCRISIDHPTTFYMASDGFQDQFGGKDNKKFMVRRFRKLLYEIHRKPMPEQKEILEQTLSEWMQGEYEQIDDILVIGVKLS</sequence>
<dbReference type="RefSeq" id="WP_002696838.1">
    <property type="nucleotide sequence ID" value="NZ_AAWS01000012.1"/>
</dbReference>
<dbReference type="InterPro" id="IPR008979">
    <property type="entry name" value="Galactose-bd-like_sf"/>
</dbReference>
<dbReference type="eggNOG" id="COG2208">
    <property type="taxonomic scope" value="Bacteria"/>
</dbReference>
<keyword evidence="3" id="KW-0472">Membrane</keyword>
<dbReference type="EMBL" id="AAWS01000012">
    <property type="protein sequence ID" value="EAY29198.1"/>
    <property type="molecule type" value="Genomic_DNA"/>
</dbReference>
<evidence type="ECO:0000259" key="4">
    <source>
        <dbReference type="Pfam" id="PF07228"/>
    </source>
</evidence>
<feature type="domain" description="7TM-DISM receptor extracellular" evidence="5">
    <location>
        <begin position="199"/>
        <end position="396"/>
    </location>
</feature>
<dbReference type="PANTHER" id="PTHR43156:SF9">
    <property type="entry name" value="HAMP DOMAIN-CONTAINING PROTEIN"/>
    <property type="match status" value="1"/>
</dbReference>
<comment type="caution">
    <text evidence="6">The sequence shown here is derived from an EMBL/GenBank/DDBJ whole genome shotgun (WGS) entry which is preliminary data.</text>
</comment>
<keyword evidence="3" id="KW-1133">Transmembrane helix</keyword>
<feature type="transmembrane region" description="Helical" evidence="3">
    <location>
        <begin position="352"/>
        <end position="370"/>
    </location>
</feature>
<evidence type="ECO:0000256" key="1">
    <source>
        <dbReference type="ARBA" id="ARBA00022801"/>
    </source>
</evidence>
<proteinExistence type="predicted"/>
<feature type="transmembrane region" description="Helical" evidence="3">
    <location>
        <begin position="292"/>
        <end position="316"/>
    </location>
</feature>
<dbReference type="GO" id="GO:0004674">
    <property type="term" value="F:protein serine/threonine kinase activity"/>
    <property type="evidence" value="ECO:0007669"/>
    <property type="project" value="UniProtKB-KW"/>
</dbReference>
<dbReference type="OrthoDB" id="9811889at2"/>
<dbReference type="PROSITE" id="PS51257">
    <property type="entry name" value="PROKAR_LIPOPROTEIN"/>
    <property type="match status" value="1"/>
</dbReference>
<dbReference type="AlphaFoldDB" id="A1ZKH2"/>
<dbReference type="Gene3D" id="3.60.40.10">
    <property type="entry name" value="PPM-type phosphatase domain"/>
    <property type="match status" value="1"/>
</dbReference>
<feature type="transmembrane region" description="Helical" evidence="3">
    <location>
        <begin position="268"/>
        <end position="285"/>
    </location>
</feature>
<evidence type="ECO:0000313" key="7">
    <source>
        <dbReference type="Proteomes" id="UP000004095"/>
    </source>
</evidence>
<feature type="transmembrane region" description="Helical" evidence="3">
    <location>
        <begin position="228"/>
        <end position="248"/>
    </location>
</feature>